<dbReference type="CDD" id="cd13954">
    <property type="entry name" value="7tmA_OR"/>
    <property type="match status" value="1"/>
</dbReference>
<keyword evidence="17" id="KW-1185">Reference proteome</keyword>
<feature type="transmembrane region" description="Helical" evidence="14">
    <location>
        <begin position="88"/>
        <end position="107"/>
    </location>
</feature>
<evidence type="ECO:0000256" key="11">
    <source>
        <dbReference type="ARBA" id="ARBA00023180"/>
    </source>
</evidence>
<comment type="caution">
    <text evidence="16">The sequence shown here is derived from an EMBL/GenBank/DDBJ whole genome shotgun (WGS) entry which is preliminary data.</text>
</comment>
<evidence type="ECO:0000256" key="6">
    <source>
        <dbReference type="ARBA" id="ARBA00022989"/>
    </source>
</evidence>
<dbReference type="PRINTS" id="PR00237">
    <property type="entry name" value="GPCRRHODOPSN"/>
</dbReference>
<keyword evidence="9" id="KW-1015">Disulfide bond</keyword>
<keyword evidence="8 14" id="KW-0472">Membrane</keyword>
<keyword evidence="7 13" id="KW-0297">G-protein coupled receptor</keyword>
<keyword evidence="3 14" id="KW-0716">Sensory transduction</keyword>
<keyword evidence="12 13" id="KW-0807">Transducer</keyword>
<evidence type="ECO:0000256" key="8">
    <source>
        <dbReference type="ARBA" id="ARBA00023136"/>
    </source>
</evidence>
<dbReference type="InterPro" id="IPR050939">
    <property type="entry name" value="Olfactory_GPCR1"/>
</dbReference>
<feature type="transmembrane region" description="Helical" evidence="14">
    <location>
        <begin position="178"/>
        <end position="205"/>
    </location>
</feature>
<feature type="transmembrane region" description="Helical" evidence="14">
    <location>
        <begin position="226"/>
        <end position="247"/>
    </location>
</feature>
<keyword evidence="5 14" id="KW-0552">Olfaction</keyword>
<dbReference type="InterPro" id="IPR017452">
    <property type="entry name" value="GPCR_Rhodpsn_7TM"/>
</dbReference>
<reference evidence="16" key="1">
    <citation type="submission" date="2023-05" db="EMBL/GenBank/DDBJ databases">
        <authorList>
            <person name="Stuckert A."/>
        </authorList>
    </citation>
    <scope>NUCLEOTIDE SEQUENCE</scope>
</reference>
<keyword evidence="11" id="KW-0325">Glycoprotein</keyword>
<dbReference type="Pfam" id="PF13853">
    <property type="entry name" value="7tm_4"/>
    <property type="match status" value="1"/>
</dbReference>
<evidence type="ECO:0000256" key="7">
    <source>
        <dbReference type="ARBA" id="ARBA00023040"/>
    </source>
</evidence>
<dbReference type="PROSITE" id="PS50262">
    <property type="entry name" value="G_PROTEIN_RECEP_F1_2"/>
    <property type="match status" value="1"/>
</dbReference>
<proteinExistence type="inferred from homology"/>
<evidence type="ECO:0000256" key="10">
    <source>
        <dbReference type="ARBA" id="ARBA00023170"/>
    </source>
</evidence>
<sequence length="292" mass="33749">MLGFPIFKSEPLFSFLIILFIFMFNTVQNMLIIIITRTDHHLQKPMYFFISNLSFVDILFGVIILPNVMMLILSHKNTISFYGCMTQMYFFLGIGVTESILLALMSYDRYVAICNPLKYTVIMTSDVCFSLVFSCWTGGFLSVILPVIVISQLKYCSNVINHFFCEISPVIQLSCWDIYWLQASFTILASVVIFGTFPIIGMTYLKILWNILGLQSLRSRKKTFSTCASHLIVVFMYYSTITFMYIRPKSESNLELDKIISLFYSVVNPMVNPCIYSLRNNEIKKALRKLLK</sequence>
<comment type="subcellular location">
    <subcellularLocation>
        <location evidence="1 14">Cell membrane</location>
        <topology evidence="1 14">Multi-pass membrane protein</topology>
    </subcellularLocation>
</comment>
<keyword evidence="4 13" id="KW-0812">Transmembrane</keyword>
<dbReference type="PROSITE" id="PS00237">
    <property type="entry name" value="G_PROTEIN_RECEP_F1_1"/>
    <property type="match status" value="1"/>
</dbReference>
<dbReference type="SUPFAM" id="SSF81321">
    <property type="entry name" value="Family A G protein-coupled receptor-like"/>
    <property type="match status" value="1"/>
</dbReference>
<name>A0ABN9G8A2_9NEOB</name>
<accession>A0ABN9G8A2</accession>
<evidence type="ECO:0000256" key="13">
    <source>
        <dbReference type="RuleBase" id="RU000688"/>
    </source>
</evidence>
<evidence type="ECO:0000259" key="15">
    <source>
        <dbReference type="PROSITE" id="PS50262"/>
    </source>
</evidence>
<feature type="transmembrane region" description="Helical" evidence="14">
    <location>
        <begin position="127"/>
        <end position="149"/>
    </location>
</feature>
<feature type="transmembrane region" description="Helical" evidence="14">
    <location>
        <begin position="12"/>
        <end position="35"/>
    </location>
</feature>
<feature type="transmembrane region" description="Helical" evidence="14">
    <location>
        <begin position="47"/>
        <end position="68"/>
    </location>
</feature>
<dbReference type="InterPro" id="IPR000276">
    <property type="entry name" value="GPCR_Rhodpsn"/>
</dbReference>
<evidence type="ECO:0000256" key="5">
    <source>
        <dbReference type="ARBA" id="ARBA00022725"/>
    </source>
</evidence>
<organism evidence="16 17">
    <name type="scientific">Staurois parvus</name>
    <dbReference type="NCBI Taxonomy" id="386267"/>
    <lineage>
        <taxon>Eukaryota</taxon>
        <taxon>Metazoa</taxon>
        <taxon>Chordata</taxon>
        <taxon>Craniata</taxon>
        <taxon>Vertebrata</taxon>
        <taxon>Euteleostomi</taxon>
        <taxon>Amphibia</taxon>
        <taxon>Batrachia</taxon>
        <taxon>Anura</taxon>
        <taxon>Neobatrachia</taxon>
        <taxon>Ranoidea</taxon>
        <taxon>Ranidae</taxon>
        <taxon>Staurois</taxon>
    </lineage>
</organism>
<dbReference type="Proteomes" id="UP001162483">
    <property type="component" value="Unassembled WGS sequence"/>
</dbReference>
<evidence type="ECO:0000256" key="3">
    <source>
        <dbReference type="ARBA" id="ARBA00022606"/>
    </source>
</evidence>
<dbReference type="InterPro" id="IPR000725">
    <property type="entry name" value="Olfact_rcpt"/>
</dbReference>
<feature type="transmembrane region" description="Helical" evidence="14">
    <location>
        <begin position="259"/>
        <end position="278"/>
    </location>
</feature>
<dbReference type="EMBL" id="CATNWA010018154">
    <property type="protein sequence ID" value="CAI9605609.1"/>
    <property type="molecule type" value="Genomic_DNA"/>
</dbReference>
<comment type="similarity">
    <text evidence="13">Belongs to the G-protein coupled receptor 1 family.</text>
</comment>
<evidence type="ECO:0000256" key="1">
    <source>
        <dbReference type="ARBA" id="ARBA00004651"/>
    </source>
</evidence>
<dbReference type="PANTHER" id="PTHR24242">
    <property type="entry name" value="G-PROTEIN COUPLED RECEPTOR"/>
    <property type="match status" value="1"/>
</dbReference>
<keyword evidence="6 14" id="KW-1133">Transmembrane helix</keyword>
<dbReference type="Gene3D" id="1.20.1070.10">
    <property type="entry name" value="Rhodopsin 7-helix transmembrane proteins"/>
    <property type="match status" value="1"/>
</dbReference>
<protein>
    <recommendedName>
        <fullName evidence="14">Olfactory receptor</fullName>
    </recommendedName>
</protein>
<gene>
    <name evidence="16" type="ORF">SPARVUS_LOCUS13620473</name>
</gene>
<evidence type="ECO:0000256" key="9">
    <source>
        <dbReference type="ARBA" id="ARBA00023157"/>
    </source>
</evidence>
<evidence type="ECO:0000256" key="12">
    <source>
        <dbReference type="ARBA" id="ARBA00023224"/>
    </source>
</evidence>
<evidence type="ECO:0000313" key="16">
    <source>
        <dbReference type="EMBL" id="CAI9605609.1"/>
    </source>
</evidence>
<evidence type="ECO:0000313" key="17">
    <source>
        <dbReference type="Proteomes" id="UP001162483"/>
    </source>
</evidence>
<evidence type="ECO:0000256" key="2">
    <source>
        <dbReference type="ARBA" id="ARBA00022475"/>
    </source>
</evidence>
<feature type="domain" description="G-protein coupled receptors family 1 profile" evidence="15">
    <location>
        <begin position="28"/>
        <end position="276"/>
    </location>
</feature>
<keyword evidence="10 13" id="KW-0675">Receptor</keyword>
<evidence type="ECO:0000256" key="4">
    <source>
        <dbReference type="ARBA" id="ARBA00022692"/>
    </source>
</evidence>
<dbReference type="PRINTS" id="PR00245">
    <property type="entry name" value="OLFACTORYR"/>
</dbReference>
<evidence type="ECO:0000256" key="14">
    <source>
        <dbReference type="RuleBase" id="RU363047"/>
    </source>
</evidence>
<dbReference type="PANTHER" id="PTHR24242:SF392">
    <property type="entry name" value="OLFACTORY RECEPTOR 6N2-LIKE"/>
    <property type="match status" value="1"/>
</dbReference>
<keyword evidence="2 14" id="KW-1003">Cell membrane</keyword>